<feature type="compositionally biased region" description="Basic and acidic residues" evidence="7">
    <location>
        <begin position="339"/>
        <end position="349"/>
    </location>
</feature>
<dbReference type="EC" id="2.3.2.23" evidence="1"/>
<keyword evidence="4" id="KW-0833">Ubl conjugation pathway</keyword>
<keyword evidence="5" id="KW-0067">ATP-binding</keyword>
<feature type="region of interest" description="Disordered" evidence="7">
    <location>
        <begin position="497"/>
        <end position="524"/>
    </location>
</feature>
<dbReference type="GO" id="GO:0005524">
    <property type="term" value="F:ATP binding"/>
    <property type="evidence" value="ECO:0007669"/>
    <property type="project" value="UniProtKB-KW"/>
</dbReference>
<comment type="caution">
    <text evidence="9">The sequence shown here is derived from an EMBL/GenBank/DDBJ whole genome shotgun (WGS) entry which is preliminary data.</text>
</comment>
<dbReference type="InterPro" id="IPR023313">
    <property type="entry name" value="UBQ-conjugating_AS"/>
</dbReference>
<evidence type="ECO:0000256" key="2">
    <source>
        <dbReference type="ARBA" id="ARBA00022679"/>
    </source>
</evidence>
<feature type="compositionally biased region" description="Polar residues" evidence="7">
    <location>
        <begin position="294"/>
        <end position="307"/>
    </location>
</feature>
<evidence type="ECO:0000256" key="3">
    <source>
        <dbReference type="ARBA" id="ARBA00022741"/>
    </source>
</evidence>
<dbReference type="FunFam" id="3.10.110.10:FF:000060">
    <property type="entry name" value="Ubiquitin conjugating enzyme (UbcB)"/>
    <property type="match status" value="1"/>
</dbReference>
<feature type="compositionally biased region" description="Basic and acidic residues" evidence="7">
    <location>
        <begin position="372"/>
        <end position="383"/>
    </location>
</feature>
<dbReference type="PANTHER" id="PTHR24067">
    <property type="entry name" value="UBIQUITIN-CONJUGATING ENZYME E2"/>
    <property type="match status" value="1"/>
</dbReference>
<feature type="region of interest" description="Disordered" evidence="7">
    <location>
        <begin position="166"/>
        <end position="202"/>
    </location>
</feature>
<accession>A0A9P6MNR9</accession>
<evidence type="ECO:0000256" key="4">
    <source>
        <dbReference type="ARBA" id="ARBA00022786"/>
    </source>
</evidence>
<dbReference type="AlphaFoldDB" id="A0A9P6MNR9"/>
<dbReference type="GO" id="GO:0061631">
    <property type="term" value="F:ubiquitin conjugating enzyme activity"/>
    <property type="evidence" value="ECO:0007669"/>
    <property type="project" value="UniProtKB-EC"/>
</dbReference>
<reference evidence="9" key="1">
    <citation type="journal article" date="2020" name="Fungal Divers.">
        <title>Resolving the Mortierellaceae phylogeny through synthesis of multi-gene phylogenetics and phylogenomics.</title>
        <authorList>
            <person name="Vandepol N."/>
            <person name="Liber J."/>
            <person name="Desiro A."/>
            <person name="Na H."/>
            <person name="Kennedy M."/>
            <person name="Barry K."/>
            <person name="Grigoriev I.V."/>
            <person name="Miller A.N."/>
            <person name="O'Donnell K."/>
            <person name="Stajich J.E."/>
            <person name="Bonito G."/>
        </authorList>
    </citation>
    <scope>NUCLEOTIDE SEQUENCE</scope>
    <source>
        <strain evidence="9">NRRL 2769</strain>
    </source>
</reference>
<feature type="region of interest" description="Disordered" evidence="7">
    <location>
        <begin position="423"/>
        <end position="454"/>
    </location>
</feature>
<evidence type="ECO:0000256" key="1">
    <source>
        <dbReference type="ARBA" id="ARBA00012486"/>
    </source>
</evidence>
<feature type="domain" description="UBC core" evidence="8">
    <location>
        <begin position="8"/>
        <end position="158"/>
    </location>
</feature>
<evidence type="ECO:0000313" key="10">
    <source>
        <dbReference type="Proteomes" id="UP000703661"/>
    </source>
</evidence>
<organism evidence="9 10">
    <name type="scientific">Entomortierella chlamydospora</name>
    <dbReference type="NCBI Taxonomy" id="101097"/>
    <lineage>
        <taxon>Eukaryota</taxon>
        <taxon>Fungi</taxon>
        <taxon>Fungi incertae sedis</taxon>
        <taxon>Mucoromycota</taxon>
        <taxon>Mortierellomycotina</taxon>
        <taxon>Mortierellomycetes</taxon>
        <taxon>Mortierellales</taxon>
        <taxon>Mortierellaceae</taxon>
        <taxon>Entomortierella</taxon>
    </lineage>
</organism>
<dbReference type="Gene3D" id="3.10.110.10">
    <property type="entry name" value="Ubiquitin Conjugating Enzyme"/>
    <property type="match status" value="1"/>
</dbReference>
<gene>
    <name evidence="9" type="primary">UBE2T</name>
    <name evidence="9" type="ORF">BGZ80_003168</name>
</gene>
<sequence length="562" mass="62289">MAGTIDRRIHVRMKKELRDLEISPPEGVICYPVNDNILHLKAELTGPKDTPYTGGIFKLDIHIPDRYPFDPPRCQFITKIYHPNIDDQGRICLNILKTKPKGIWCPAISIVAMLTSIIVLLGDPNPDDPLLIEIASEFKENRALFNQKAQEYTRMYAIKDAEDHIQPVQQHEESASSKTRKQQDVDISPVNSPSDSLDKTNLPTTISNVIPLTAASNQAFQQSSAAKGSMSRSLSRTLLRKPSLKSHKANTDAALTATTISDSLIDKSPSLNVSQETNISGNDTAHRHVEGENCNKTNNHMGTGWQASPASAYVDTATAQNTMHPTLADTIPADSTPILDKRREHETTRCEFAATSESPKSKKLKTTKSSSSRRESNRMEKVLSEPIPSLDNHSLDTLRQLPSSQPARVFSDAQPLCLLPKLQRHRSDDKLTKEAPKQSSHLKGAHGPLQPVEQNRCFSSDNEIVIDRANIERLYTPDDSWNKSTGRAKVAESIGLGKGKGKAKDKELKETDENDYGASTSHSNVPKIFEKRSIISEPNANNNIVVSMTVAQKRNLLKKNRP</sequence>
<feature type="region of interest" description="Disordered" evidence="7">
    <location>
        <begin position="323"/>
        <end position="397"/>
    </location>
</feature>
<feature type="active site" description="Glycyl thioester intermediate" evidence="6">
    <location>
        <position position="92"/>
    </location>
</feature>
<dbReference type="Pfam" id="PF00179">
    <property type="entry name" value="UQ_con"/>
    <property type="match status" value="1"/>
</dbReference>
<evidence type="ECO:0000256" key="6">
    <source>
        <dbReference type="PROSITE-ProRule" id="PRU10133"/>
    </source>
</evidence>
<evidence type="ECO:0000313" key="9">
    <source>
        <dbReference type="EMBL" id="KAG0008688.1"/>
    </source>
</evidence>
<feature type="compositionally biased region" description="Basic and acidic residues" evidence="7">
    <location>
        <begin position="166"/>
        <end position="175"/>
    </location>
</feature>
<keyword evidence="10" id="KW-1185">Reference proteome</keyword>
<feature type="region of interest" description="Disordered" evidence="7">
    <location>
        <begin position="275"/>
        <end position="307"/>
    </location>
</feature>
<protein>
    <recommendedName>
        <fullName evidence="1">E2 ubiquitin-conjugating enzyme</fullName>
        <ecNumber evidence="1">2.3.2.23</ecNumber>
    </recommendedName>
</protein>
<feature type="compositionally biased region" description="Polar residues" evidence="7">
    <location>
        <begin position="189"/>
        <end position="202"/>
    </location>
</feature>
<dbReference type="SUPFAM" id="SSF54495">
    <property type="entry name" value="UBC-like"/>
    <property type="match status" value="1"/>
</dbReference>
<dbReference type="CDD" id="cd23805">
    <property type="entry name" value="UBCc_UBE2T"/>
    <property type="match status" value="1"/>
</dbReference>
<dbReference type="EMBL" id="JAAAID010001821">
    <property type="protein sequence ID" value="KAG0008688.1"/>
    <property type="molecule type" value="Genomic_DNA"/>
</dbReference>
<name>A0A9P6MNR9_9FUNG</name>
<feature type="compositionally biased region" description="Basic and acidic residues" evidence="7">
    <location>
        <begin position="502"/>
        <end position="511"/>
    </location>
</feature>
<evidence type="ECO:0000256" key="7">
    <source>
        <dbReference type="SAM" id="MobiDB-lite"/>
    </source>
</evidence>
<dbReference type="PROSITE" id="PS00183">
    <property type="entry name" value="UBC_1"/>
    <property type="match status" value="1"/>
</dbReference>
<proteinExistence type="predicted"/>
<feature type="compositionally biased region" description="Basic and acidic residues" evidence="7">
    <location>
        <begin position="425"/>
        <end position="436"/>
    </location>
</feature>
<keyword evidence="2" id="KW-0808">Transferase</keyword>
<feature type="compositionally biased region" description="Basic and acidic residues" evidence="7">
    <location>
        <begin position="284"/>
        <end position="293"/>
    </location>
</feature>
<evidence type="ECO:0000259" key="8">
    <source>
        <dbReference type="PROSITE" id="PS50127"/>
    </source>
</evidence>
<dbReference type="InterPro" id="IPR016135">
    <property type="entry name" value="UBQ-conjugating_enzyme/RWD"/>
</dbReference>
<dbReference type="OrthoDB" id="9978460at2759"/>
<dbReference type="SMART" id="SM00212">
    <property type="entry name" value="UBCc"/>
    <property type="match status" value="1"/>
</dbReference>
<keyword evidence="3" id="KW-0547">Nucleotide-binding</keyword>
<dbReference type="InterPro" id="IPR050113">
    <property type="entry name" value="Ub_conjugating_enzyme"/>
</dbReference>
<evidence type="ECO:0000256" key="5">
    <source>
        <dbReference type="ARBA" id="ARBA00022840"/>
    </source>
</evidence>
<dbReference type="PROSITE" id="PS50127">
    <property type="entry name" value="UBC_2"/>
    <property type="match status" value="1"/>
</dbReference>
<dbReference type="InterPro" id="IPR000608">
    <property type="entry name" value="UBC"/>
</dbReference>
<dbReference type="Proteomes" id="UP000703661">
    <property type="component" value="Unassembled WGS sequence"/>
</dbReference>